<keyword evidence="2" id="KW-0808">Transferase</keyword>
<dbReference type="InterPro" id="IPR016794">
    <property type="entry name" value="UCP21603_acetyltransf"/>
</dbReference>
<dbReference type="PROSITE" id="PS51186">
    <property type="entry name" value="GNAT"/>
    <property type="match status" value="1"/>
</dbReference>
<dbReference type="InterPro" id="IPR025289">
    <property type="entry name" value="DUF4081"/>
</dbReference>
<protein>
    <submittedName>
        <fullName evidence="2">GNAT family N-acetyltransferase</fullName>
    </submittedName>
</protein>
<dbReference type="OrthoDB" id="5241264at2"/>
<evidence type="ECO:0000313" key="3">
    <source>
        <dbReference type="Proteomes" id="UP000216311"/>
    </source>
</evidence>
<proteinExistence type="predicted"/>
<dbReference type="PIRSF" id="PIRSF021603">
    <property type="entry name" value="UCP21603_acetyltransf"/>
    <property type="match status" value="1"/>
</dbReference>
<dbReference type="InterPro" id="IPR000182">
    <property type="entry name" value="GNAT_dom"/>
</dbReference>
<dbReference type="Pfam" id="PF00583">
    <property type="entry name" value="Acetyltransf_1"/>
    <property type="match status" value="1"/>
</dbReference>
<dbReference type="Gene3D" id="3.40.630.30">
    <property type="match status" value="1"/>
</dbReference>
<reference evidence="2 3" key="1">
    <citation type="submission" date="2017-07" db="EMBL/GenBank/DDBJ databases">
        <title>Draft whole genome sequences of clinical Proprionibacteriaceae strains.</title>
        <authorList>
            <person name="Bernier A.-M."/>
            <person name="Bernard K."/>
            <person name="Domingo M.-C."/>
        </authorList>
    </citation>
    <scope>NUCLEOTIDE SEQUENCE [LARGE SCALE GENOMIC DNA]</scope>
    <source>
        <strain evidence="2 3">NML 130396</strain>
    </source>
</reference>
<name>A0A255H5X3_9ACTN</name>
<dbReference type="GO" id="GO:0016747">
    <property type="term" value="F:acyltransferase activity, transferring groups other than amino-acyl groups"/>
    <property type="evidence" value="ECO:0007669"/>
    <property type="project" value="InterPro"/>
</dbReference>
<feature type="domain" description="N-acetyltransferase" evidence="1">
    <location>
        <begin position="144"/>
        <end position="284"/>
    </location>
</feature>
<dbReference type="SUPFAM" id="SSF55729">
    <property type="entry name" value="Acyl-CoA N-acyltransferases (Nat)"/>
    <property type="match status" value="1"/>
</dbReference>
<organism evidence="2 3">
    <name type="scientific">Enemella dayhoffiae</name>
    <dbReference type="NCBI Taxonomy" id="2016507"/>
    <lineage>
        <taxon>Bacteria</taxon>
        <taxon>Bacillati</taxon>
        <taxon>Actinomycetota</taxon>
        <taxon>Actinomycetes</taxon>
        <taxon>Propionibacteriales</taxon>
        <taxon>Propionibacteriaceae</taxon>
        <taxon>Enemella</taxon>
    </lineage>
</organism>
<evidence type="ECO:0000313" key="2">
    <source>
        <dbReference type="EMBL" id="OYO23078.1"/>
    </source>
</evidence>
<gene>
    <name evidence="2" type="ORF">CGZ93_06340</name>
</gene>
<sequence length="284" mass="30691">MVPRAATGVRILDDSHLDAAWALLSRDPVGHVFVAARVAAYGLDSWRLGCGIQGYFRDGELTALCHAGSNLVPVEADAEALAAFAAASSGIRRCSSIVGPAAQALTLWELLSHRWGRAWSDTREVRRSQPMMAIAGDPAVPQDPRVQRIGPQHTEAYFDAAVRMYTEEVGVSPIIGNDRGPYLSYVRRLIEHGRAFGVVEQGRVVYKSDIGSAARGVGQVQGVWLDPALRGRGLAVPAMAAVVRLARQEFPTVSLYVNSFNAPARATYTRVGFDQVGEFATVLY</sequence>
<dbReference type="EMBL" id="NMVQ01000008">
    <property type="protein sequence ID" value="OYO23078.1"/>
    <property type="molecule type" value="Genomic_DNA"/>
</dbReference>
<dbReference type="Proteomes" id="UP000216311">
    <property type="component" value="Unassembled WGS sequence"/>
</dbReference>
<accession>A0A255H5X3</accession>
<dbReference type="AlphaFoldDB" id="A0A255H5X3"/>
<keyword evidence="3" id="KW-1185">Reference proteome</keyword>
<comment type="caution">
    <text evidence="2">The sequence shown here is derived from an EMBL/GenBank/DDBJ whole genome shotgun (WGS) entry which is preliminary data.</text>
</comment>
<dbReference type="Pfam" id="PF13312">
    <property type="entry name" value="DUF4081"/>
    <property type="match status" value="1"/>
</dbReference>
<dbReference type="InterPro" id="IPR016181">
    <property type="entry name" value="Acyl_CoA_acyltransferase"/>
</dbReference>
<evidence type="ECO:0000259" key="1">
    <source>
        <dbReference type="PROSITE" id="PS51186"/>
    </source>
</evidence>
<dbReference type="RefSeq" id="WP_094363312.1">
    <property type="nucleotide sequence ID" value="NZ_NMVQ01000008.1"/>
</dbReference>